<organism evidence="4 5">
    <name type="scientific">Oncorhynchus tshawytscha</name>
    <name type="common">Chinook salmon</name>
    <name type="synonym">Salmo tshawytscha</name>
    <dbReference type="NCBI Taxonomy" id="74940"/>
    <lineage>
        <taxon>Eukaryota</taxon>
        <taxon>Metazoa</taxon>
        <taxon>Chordata</taxon>
        <taxon>Craniata</taxon>
        <taxon>Vertebrata</taxon>
        <taxon>Euteleostomi</taxon>
        <taxon>Actinopterygii</taxon>
        <taxon>Neopterygii</taxon>
        <taxon>Teleostei</taxon>
        <taxon>Protacanthopterygii</taxon>
        <taxon>Salmoniformes</taxon>
        <taxon>Salmonidae</taxon>
        <taxon>Salmoninae</taxon>
        <taxon>Oncorhynchus</taxon>
    </lineage>
</organism>
<feature type="region of interest" description="Disordered" evidence="3">
    <location>
        <begin position="68"/>
        <end position="138"/>
    </location>
</feature>
<dbReference type="Ensembl" id="ENSOTST00005180222.1">
    <property type="protein sequence ID" value="ENSOTSP00005111409.1"/>
    <property type="gene ID" value="ENSOTSG00005057938.1"/>
</dbReference>
<dbReference type="GO" id="GO:0050808">
    <property type="term" value="P:synapse organization"/>
    <property type="evidence" value="ECO:0007669"/>
    <property type="project" value="TreeGrafter"/>
</dbReference>
<accession>A0AAZ3P678</accession>
<dbReference type="GO" id="GO:0005737">
    <property type="term" value="C:cytoplasm"/>
    <property type="evidence" value="ECO:0007669"/>
    <property type="project" value="TreeGrafter"/>
</dbReference>
<evidence type="ECO:0000313" key="4">
    <source>
        <dbReference type="Ensembl" id="ENSOTSP00005111409.1"/>
    </source>
</evidence>
<keyword evidence="5" id="KW-1185">Reference proteome</keyword>
<dbReference type="SUPFAM" id="SSF118375">
    <property type="entry name" value="Synuclein"/>
    <property type="match status" value="1"/>
</dbReference>
<dbReference type="Pfam" id="PF01387">
    <property type="entry name" value="Synuclein"/>
    <property type="match status" value="1"/>
</dbReference>
<dbReference type="GO" id="GO:0043025">
    <property type="term" value="C:neuronal cell body"/>
    <property type="evidence" value="ECO:0007669"/>
    <property type="project" value="TreeGrafter"/>
</dbReference>
<dbReference type="GO" id="GO:0043679">
    <property type="term" value="C:axon terminus"/>
    <property type="evidence" value="ECO:0007669"/>
    <property type="project" value="TreeGrafter"/>
</dbReference>
<dbReference type="GeneTree" id="ENSGT00950000183175"/>
<evidence type="ECO:0000256" key="1">
    <source>
        <dbReference type="ARBA" id="ARBA00009147"/>
    </source>
</evidence>
<dbReference type="GO" id="GO:1903136">
    <property type="term" value="F:cuprous ion binding"/>
    <property type="evidence" value="ECO:0007669"/>
    <property type="project" value="TreeGrafter"/>
</dbReference>
<evidence type="ECO:0008006" key="6">
    <source>
        <dbReference type="Google" id="ProtNLM"/>
    </source>
</evidence>
<dbReference type="GO" id="GO:0048488">
    <property type="term" value="P:synaptic vesicle endocytosis"/>
    <property type="evidence" value="ECO:0007669"/>
    <property type="project" value="TreeGrafter"/>
</dbReference>
<dbReference type="Gene3D" id="1.10.287.700">
    <property type="entry name" value="Helix hairpin bin"/>
    <property type="match status" value="1"/>
</dbReference>
<proteinExistence type="inferred from homology"/>
<dbReference type="InterPro" id="IPR001058">
    <property type="entry name" value="Synuclein"/>
</dbReference>
<reference evidence="4" key="3">
    <citation type="submission" date="2025-09" db="UniProtKB">
        <authorList>
            <consortium name="Ensembl"/>
        </authorList>
    </citation>
    <scope>IDENTIFICATION</scope>
</reference>
<dbReference type="GO" id="GO:0007268">
    <property type="term" value="P:chemical synaptic transmission"/>
    <property type="evidence" value="ECO:0007669"/>
    <property type="project" value="TreeGrafter"/>
</dbReference>
<dbReference type="PANTHER" id="PTHR13820">
    <property type="entry name" value="SYNUCLEIN"/>
    <property type="match status" value="1"/>
</dbReference>
<evidence type="ECO:0000313" key="5">
    <source>
        <dbReference type="Proteomes" id="UP000694402"/>
    </source>
</evidence>
<dbReference type="PANTHER" id="PTHR13820:SF4">
    <property type="entry name" value="BETA-SYNUCLEIN"/>
    <property type="match status" value="1"/>
</dbReference>
<dbReference type="Proteomes" id="UP000694402">
    <property type="component" value="Unassembled WGS sequence"/>
</dbReference>
<name>A0AAZ3P678_ONCTS</name>
<comment type="similarity">
    <text evidence="1 2">Belongs to the synuclein family.</text>
</comment>
<reference evidence="5" key="1">
    <citation type="journal article" date="2018" name="PLoS ONE">
        <title>Chinook salmon (Oncorhynchus tshawytscha) genome and transcriptome.</title>
        <authorList>
            <person name="Christensen K.A."/>
            <person name="Leong J.S."/>
            <person name="Sakhrani D."/>
            <person name="Biagi C.A."/>
            <person name="Minkley D.R."/>
            <person name="Withler R.E."/>
            <person name="Rondeau E.B."/>
            <person name="Koop B.F."/>
            <person name="Devlin R.H."/>
        </authorList>
    </citation>
    <scope>NUCLEOTIDE SEQUENCE [LARGE SCALE GENOMIC DNA]</scope>
</reference>
<sequence length="158" mass="16829">MDVFMKGLSKAKDGMAMAAEKTKEGAALAAEKTKEGAMFIGTKAKDGVGSAKDLAGGAMGNIAAATGLGKKDEFPSDMNPEEYGQEAMEGEPQGDQQEGETYDENQQVSGTHTHTHTHTYTQTHTHTRAVNIKPEPYPGVIASANFKARPCPKPQIFE</sequence>
<protein>
    <recommendedName>
        <fullName evidence="6">Beta-synuclein</fullName>
    </recommendedName>
</protein>
<dbReference type="PRINTS" id="PR01211">
    <property type="entry name" value="SYNUCLEIN"/>
</dbReference>
<evidence type="ECO:0000256" key="3">
    <source>
        <dbReference type="SAM" id="MobiDB-lite"/>
    </source>
</evidence>
<dbReference type="AlphaFoldDB" id="A0AAZ3P678"/>
<evidence type="ECO:0000256" key="2">
    <source>
        <dbReference type="RuleBase" id="RU361225"/>
    </source>
</evidence>
<gene>
    <name evidence="4" type="primary">SNCB</name>
</gene>
<reference evidence="4" key="2">
    <citation type="submission" date="2025-08" db="UniProtKB">
        <authorList>
            <consortium name="Ensembl"/>
        </authorList>
    </citation>
    <scope>IDENTIFICATION</scope>
</reference>